<keyword evidence="7 8" id="KW-0472">Membrane</keyword>
<evidence type="ECO:0000313" key="11">
    <source>
        <dbReference type="Proteomes" id="UP000822688"/>
    </source>
</evidence>
<comment type="similarity">
    <text evidence="3">Belongs to the wax synthase family.</text>
</comment>
<gene>
    <name evidence="10" type="ORF">KC19_9G187400</name>
</gene>
<comment type="caution">
    <text evidence="10">The sequence shown here is derived from an EMBL/GenBank/DDBJ whole genome shotgun (WGS) entry which is preliminary data.</text>
</comment>
<dbReference type="EMBL" id="CM026430">
    <property type="protein sequence ID" value="KAG0562986.1"/>
    <property type="molecule type" value="Genomic_DNA"/>
</dbReference>
<feature type="transmembrane region" description="Helical" evidence="8">
    <location>
        <begin position="6"/>
        <end position="23"/>
    </location>
</feature>
<keyword evidence="6 8" id="KW-1133">Transmembrane helix</keyword>
<keyword evidence="5 8" id="KW-0812">Transmembrane</keyword>
<evidence type="ECO:0000256" key="7">
    <source>
        <dbReference type="ARBA" id="ARBA00023136"/>
    </source>
</evidence>
<evidence type="ECO:0000256" key="5">
    <source>
        <dbReference type="ARBA" id="ARBA00022692"/>
    </source>
</evidence>
<keyword evidence="4" id="KW-0808">Transferase</keyword>
<feature type="transmembrane region" description="Helical" evidence="8">
    <location>
        <begin position="59"/>
        <end position="76"/>
    </location>
</feature>
<dbReference type="PANTHER" id="PTHR31595:SF57">
    <property type="entry name" value="OS04G0481900 PROTEIN"/>
    <property type="match status" value="1"/>
</dbReference>
<keyword evidence="11" id="KW-1185">Reference proteome</keyword>
<reference evidence="10" key="1">
    <citation type="submission" date="2020-06" db="EMBL/GenBank/DDBJ databases">
        <title>WGS assembly of Ceratodon purpureus strain R40.</title>
        <authorList>
            <person name="Carey S.B."/>
            <person name="Jenkins J."/>
            <person name="Shu S."/>
            <person name="Lovell J.T."/>
            <person name="Sreedasyam A."/>
            <person name="Maumus F."/>
            <person name="Tiley G.P."/>
            <person name="Fernandez-Pozo N."/>
            <person name="Barry K."/>
            <person name="Chen C."/>
            <person name="Wang M."/>
            <person name="Lipzen A."/>
            <person name="Daum C."/>
            <person name="Saski C.A."/>
            <person name="Payton A.C."/>
            <person name="Mcbreen J.C."/>
            <person name="Conrad R.E."/>
            <person name="Kollar L.M."/>
            <person name="Olsson S."/>
            <person name="Huttunen S."/>
            <person name="Landis J.B."/>
            <person name="Wickett N.J."/>
            <person name="Johnson M.G."/>
            <person name="Rensing S.A."/>
            <person name="Grimwood J."/>
            <person name="Schmutz J."/>
            <person name="Mcdaniel S.F."/>
        </authorList>
    </citation>
    <scope>NUCLEOTIDE SEQUENCE</scope>
    <source>
        <strain evidence="10">R40</strain>
    </source>
</reference>
<proteinExistence type="inferred from homology"/>
<feature type="transmembrane region" description="Helical" evidence="8">
    <location>
        <begin position="369"/>
        <end position="390"/>
    </location>
</feature>
<protein>
    <recommendedName>
        <fullName evidence="9">Wax synthase domain-containing protein</fullName>
    </recommendedName>
</protein>
<evidence type="ECO:0000259" key="9">
    <source>
        <dbReference type="Pfam" id="PF13813"/>
    </source>
</evidence>
<feature type="transmembrane region" description="Helical" evidence="8">
    <location>
        <begin position="30"/>
        <end position="47"/>
    </location>
</feature>
<feature type="transmembrane region" description="Helical" evidence="8">
    <location>
        <begin position="396"/>
        <end position="416"/>
    </location>
</feature>
<comment type="subcellular location">
    <subcellularLocation>
        <location evidence="1">Membrane</location>
        <topology evidence="1">Multi-pass membrane protein</topology>
    </subcellularLocation>
</comment>
<evidence type="ECO:0000256" key="4">
    <source>
        <dbReference type="ARBA" id="ARBA00022679"/>
    </source>
</evidence>
<evidence type="ECO:0000313" key="10">
    <source>
        <dbReference type="EMBL" id="KAG0562986.1"/>
    </source>
</evidence>
<sequence>MAFPSLLVWVSSSAAMAYVYYGIMRLPRGFIRLTASLPLMAFYVYMAPRFETVFERGNYSFFFIWLTSFKIILLCWDDGPAADPWAMASFPRFLIVMNLSLQIKRESFGERSKKQVVHTRMVKKPSSAELCESHIETDMVATARDRKSSAAATKRTIVNHSDVVAGVNGHEARAAEPAPTKLPPHDWKAWVKWVDASQEWHIVVLRLLFKLIVLMLLTSSYIYRSSIPSLLLYIIYSLHMYISCSLLFEGITAVVSPMLGIQLEAPYNKPFLAHSLSNFWGQRWNLLVSNLLRVSVYDPMLRFLLRNHVPGQAFILLQSRKAVADGQSSNEPALLGQSKTSCGSLEDFKVNTTSDAAVYAFNPPLLPRCIAMFSSFLVSGLMHELIFYNMSRSKPTWVSIIFFTLNGAATILEVAIRRKTRLRLSKYISIPLTLTFVLVTATWFLYPAIINEAGTDDEVIEEFQYFFHRLRQLVGGS</sequence>
<dbReference type="PANTHER" id="PTHR31595">
    <property type="entry name" value="LONG-CHAIN-ALCOHOL O-FATTY-ACYLTRANSFERASE 3-RELATED"/>
    <property type="match status" value="1"/>
</dbReference>
<evidence type="ECO:0000256" key="6">
    <source>
        <dbReference type="ARBA" id="ARBA00022989"/>
    </source>
</evidence>
<dbReference type="Pfam" id="PF13813">
    <property type="entry name" value="MBOAT_2"/>
    <property type="match status" value="1"/>
</dbReference>
<organism evidence="10 11">
    <name type="scientific">Ceratodon purpureus</name>
    <name type="common">Fire moss</name>
    <name type="synonym">Dicranum purpureum</name>
    <dbReference type="NCBI Taxonomy" id="3225"/>
    <lineage>
        <taxon>Eukaryota</taxon>
        <taxon>Viridiplantae</taxon>
        <taxon>Streptophyta</taxon>
        <taxon>Embryophyta</taxon>
        <taxon>Bryophyta</taxon>
        <taxon>Bryophytina</taxon>
        <taxon>Bryopsida</taxon>
        <taxon>Dicranidae</taxon>
        <taxon>Pseudoditrichales</taxon>
        <taxon>Ditrichaceae</taxon>
        <taxon>Ceratodon</taxon>
    </lineage>
</organism>
<evidence type="ECO:0000256" key="2">
    <source>
        <dbReference type="ARBA" id="ARBA00005179"/>
    </source>
</evidence>
<feature type="transmembrane region" description="Helical" evidence="8">
    <location>
        <begin position="207"/>
        <end position="224"/>
    </location>
</feature>
<evidence type="ECO:0000256" key="8">
    <source>
        <dbReference type="SAM" id="Phobius"/>
    </source>
</evidence>
<dbReference type="InterPro" id="IPR032805">
    <property type="entry name" value="Wax_synthase_dom"/>
</dbReference>
<dbReference type="AlphaFoldDB" id="A0A8T0GTH9"/>
<name>A0A8T0GTH9_CERPU</name>
<evidence type="ECO:0000256" key="3">
    <source>
        <dbReference type="ARBA" id="ARBA00007282"/>
    </source>
</evidence>
<comment type="pathway">
    <text evidence="2">Secondary metabolite biosynthesis.</text>
</comment>
<feature type="transmembrane region" description="Helical" evidence="8">
    <location>
        <begin position="428"/>
        <end position="446"/>
    </location>
</feature>
<evidence type="ECO:0000256" key="1">
    <source>
        <dbReference type="ARBA" id="ARBA00004141"/>
    </source>
</evidence>
<dbReference type="GO" id="GO:0016020">
    <property type="term" value="C:membrane"/>
    <property type="evidence" value="ECO:0007669"/>
    <property type="project" value="UniProtKB-SubCell"/>
</dbReference>
<dbReference type="GO" id="GO:0008374">
    <property type="term" value="F:O-acyltransferase activity"/>
    <property type="evidence" value="ECO:0007669"/>
    <property type="project" value="InterPro"/>
</dbReference>
<feature type="domain" description="Wax synthase" evidence="9">
    <location>
        <begin position="366"/>
        <end position="404"/>
    </location>
</feature>
<dbReference type="InterPro" id="IPR044851">
    <property type="entry name" value="Wax_synthase"/>
</dbReference>
<dbReference type="GO" id="GO:0006629">
    <property type="term" value="P:lipid metabolic process"/>
    <property type="evidence" value="ECO:0007669"/>
    <property type="project" value="InterPro"/>
</dbReference>
<accession>A0A8T0GTH9</accession>
<dbReference type="Proteomes" id="UP000822688">
    <property type="component" value="Chromosome 9"/>
</dbReference>